<dbReference type="SUPFAM" id="SSF47781">
    <property type="entry name" value="RuvA domain 2-like"/>
    <property type="match status" value="1"/>
</dbReference>
<dbReference type="Gene3D" id="3.40.50.10130">
    <property type="match status" value="1"/>
</dbReference>
<dbReference type="InterPro" id="IPR011335">
    <property type="entry name" value="Restrct_endonuc-II-like"/>
</dbReference>
<evidence type="ECO:0000259" key="11">
    <source>
        <dbReference type="SMART" id="SM00891"/>
    </source>
</evidence>
<dbReference type="GO" id="GO:0003697">
    <property type="term" value="F:single-stranded DNA binding"/>
    <property type="evidence" value="ECO:0007669"/>
    <property type="project" value="TreeGrafter"/>
</dbReference>
<feature type="region of interest" description="Disordered" evidence="10">
    <location>
        <begin position="551"/>
        <end position="572"/>
    </location>
</feature>
<dbReference type="Gene3D" id="1.10.150.20">
    <property type="entry name" value="5' to 3' exonuclease, C-terminal subdomain"/>
    <property type="match status" value="1"/>
</dbReference>
<evidence type="ECO:0000256" key="8">
    <source>
        <dbReference type="ARBA" id="ARBA00023204"/>
    </source>
</evidence>
<dbReference type="AlphaFoldDB" id="A0A5B8MXB6"/>
<keyword evidence="9" id="KW-0539">Nucleus</keyword>
<keyword evidence="4 12" id="KW-0255">Endonuclease</keyword>
<evidence type="ECO:0000256" key="9">
    <source>
        <dbReference type="ARBA" id="ARBA00023242"/>
    </source>
</evidence>
<dbReference type="SMART" id="SM00891">
    <property type="entry name" value="ERCC4"/>
    <property type="match status" value="1"/>
</dbReference>
<feature type="compositionally biased region" description="Basic and acidic residues" evidence="10">
    <location>
        <begin position="559"/>
        <end position="568"/>
    </location>
</feature>
<evidence type="ECO:0000256" key="4">
    <source>
        <dbReference type="ARBA" id="ARBA00022759"/>
    </source>
</evidence>
<feature type="compositionally biased region" description="Basic and acidic residues" evidence="10">
    <location>
        <begin position="114"/>
        <end position="123"/>
    </location>
</feature>
<keyword evidence="3" id="KW-0540">Nuclease</keyword>
<evidence type="ECO:0000256" key="10">
    <source>
        <dbReference type="SAM" id="MobiDB-lite"/>
    </source>
</evidence>
<dbReference type="GO" id="GO:1901255">
    <property type="term" value="P:nucleotide-excision repair involved in interstrand cross-link repair"/>
    <property type="evidence" value="ECO:0007669"/>
    <property type="project" value="TreeGrafter"/>
</dbReference>
<dbReference type="FunFam" id="3.40.50.10130:FF:000002">
    <property type="entry name" value="DNA repair endonuclease XPF"/>
    <property type="match status" value="1"/>
</dbReference>
<comment type="similarity">
    <text evidence="2">Belongs to the XPF family.</text>
</comment>
<feature type="region of interest" description="Disordered" evidence="10">
    <location>
        <begin position="438"/>
        <end position="457"/>
    </location>
</feature>
<evidence type="ECO:0000256" key="6">
    <source>
        <dbReference type="ARBA" id="ARBA00022801"/>
    </source>
</evidence>
<dbReference type="GO" id="GO:0000724">
    <property type="term" value="P:double-strand break repair via homologous recombination"/>
    <property type="evidence" value="ECO:0007669"/>
    <property type="project" value="TreeGrafter"/>
</dbReference>
<dbReference type="GO" id="GO:0000014">
    <property type="term" value="F:single-stranded DNA endodeoxyribonuclease activity"/>
    <property type="evidence" value="ECO:0007669"/>
    <property type="project" value="TreeGrafter"/>
</dbReference>
<dbReference type="EMBL" id="CP031046">
    <property type="protein sequence ID" value="QDZ24335.1"/>
    <property type="molecule type" value="Genomic_DNA"/>
</dbReference>
<dbReference type="STRING" id="1764295.A0A5B8MXB6"/>
<accession>A0A5B8MXB6</accession>
<reference evidence="12 13" key="1">
    <citation type="submission" date="2018-07" db="EMBL/GenBank/DDBJ databases">
        <title>The complete nuclear genome of the prasinophyte Chloropicon primus (CCMP1205).</title>
        <authorList>
            <person name="Pombert J.-F."/>
            <person name="Otis C."/>
            <person name="Turmel M."/>
            <person name="Lemieux C."/>
        </authorList>
    </citation>
    <scope>NUCLEOTIDE SEQUENCE [LARGE SCALE GENOMIC DNA]</scope>
    <source>
        <strain evidence="12 13">CCMP1205</strain>
    </source>
</reference>
<keyword evidence="13" id="KW-1185">Reference proteome</keyword>
<feature type="compositionally biased region" description="Basic and acidic residues" evidence="10">
    <location>
        <begin position="284"/>
        <end position="294"/>
    </location>
</feature>
<feature type="region of interest" description="Disordered" evidence="10">
    <location>
        <begin position="106"/>
        <end position="131"/>
    </location>
</feature>
<evidence type="ECO:0000256" key="3">
    <source>
        <dbReference type="ARBA" id="ARBA00022722"/>
    </source>
</evidence>
<dbReference type="PANTHER" id="PTHR10150:SF0">
    <property type="entry name" value="DNA REPAIR ENDONUCLEASE XPF"/>
    <property type="match status" value="1"/>
</dbReference>
<dbReference type="Proteomes" id="UP000316726">
    <property type="component" value="Chromosome 13"/>
</dbReference>
<keyword evidence="8" id="KW-0234">DNA repair</keyword>
<evidence type="ECO:0000256" key="1">
    <source>
        <dbReference type="ARBA" id="ARBA00004123"/>
    </source>
</evidence>
<proteinExistence type="inferred from homology"/>
<dbReference type="InterPro" id="IPR047520">
    <property type="entry name" value="XPF_nuclease"/>
</dbReference>
<dbReference type="Pfam" id="PF02732">
    <property type="entry name" value="ERCC4"/>
    <property type="match status" value="1"/>
</dbReference>
<keyword evidence="7" id="KW-0238">DNA-binding</keyword>
<sequence>MATLEFHRAIVEELTEVEEGEGTSITTPASAQALRNPSSLVVLGEGLGLSYVIAELLRIHLEEAGRAERHGGESRHRLVILIGFSEYQRKAIVAVLARDRRKREESLRQVGSDGADREAHSGSRESVVGDIDSSVGSAERSRLYALGGCLFVTTRILTVDFLQGRLSPLRVSGLYVGGAHRLKDDSGEAFCVRMYRGTGHHGNPEGDEGAGKGNKFGFVHAFTDEPTAFAGTFKVEHVMKALHVRKVFLWPRFETRVQESLQPDTAPPEPVDVEELGLVDSDSDDGKVEEEKGSKLSMPEVVELSIPVTRSMEIIQSALASAMESCLKELGQHKFLGLEFDLTVSNNLFRDFGRSIQRQLDKRWHLVSRKTKQITRDLSTLRRLAFCVLRYDSPTFLQYLEMLRATEGVNSIWLFLDDAHVIFDEAKKRVYKFVRDDSGGEKKKKGKGGAPQATGSQHKVVPVLEQPSKWEHLKQVLEEIQQDRSKMLQGIDDVRDRGDDGGGSSMYPILVLTQENLVATQLQHFVLMGGEAIMNDAFNLYLAWRNLSTKGNQAKGSKNPRDKGKGKNSDYSLRMTGAAGVSMRHEDQALQNAAPVEKKRKRAAKGKVIDLEEEEDPRGTPWLMEGVHFYALEGRELELELHRIKPSFVVLYDQSPSAIRQLEVYSATTLHEMRASNCETEGHSRLLRIYMLFYAESLEQQKFCTAVDRERKVFKSLIEQKAVMMAPIAEDGTAVVEKPTSSLRDPLGATTPLLPFGAGSSSNNAVTRQAGGLLAKAKKKAGSIVVDMREFMSNLPGVLHAYGFQISPCTLEVGDYILSPEICVERKAIPDLIQSFGSGRLFQQAKAMAKHYRYPVLLIEFSGDKAFALQGPDDWSSGSDISQRALGSKLSLLAIHVPKLRIIWSRSTQATADIFAQLKSNQEEPRFEDAQQIGIPEDPHLRSNNNVNQAALDVLQKLPGVTQTNWRQLASKAKTLSRIAAMSEEELRKVMNSSKGAKALFNLLNTACVGVPSL</sequence>
<evidence type="ECO:0000313" key="13">
    <source>
        <dbReference type="Proteomes" id="UP000316726"/>
    </source>
</evidence>
<feature type="domain" description="ERCC4" evidence="11">
    <location>
        <begin position="783"/>
        <end position="863"/>
    </location>
</feature>
<dbReference type="GO" id="GO:0000110">
    <property type="term" value="C:nucleotide-excision repair factor 1 complex"/>
    <property type="evidence" value="ECO:0007669"/>
    <property type="project" value="TreeGrafter"/>
</dbReference>
<name>A0A5B8MXB6_9CHLO</name>
<keyword evidence="6" id="KW-0378">Hydrolase</keyword>
<evidence type="ECO:0000256" key="2">
    <source>
        <dbReference type="ARBA" id="ARBA00010015"/>
    </source>
</evidence>
<protein>
    <submittedName>
        <fullName evidence="12">DNA repair endonuclease XPF</fullName>
    </submittedName>
</protein>
<comment type="subcellular location">
    <subcellularLocation>
        <location evidence="1">Nucleus</location>
    </subcellularLocation>
</comment>
<dbReference type="OrthoDB" id="361020at2759"/>
<evidence type="ECO:0000256" key="7">
    <source>
        <dbReference type="ARBA" id="ARBA00023125"/>
    </source>
</evidence>
<feature type="region of interest" description="Disordered" evidence="10">
    <location>
        <begin position="259"/>
        <end position="294"/>
    </location>
</feature>
<evidence type="ECO:0000256" key="5">
    <source>
        <dbReference type="ARBA" id="ARBA00022763"/>
    </source>
</evidence>
<gene>
    <name evidence="12" type="ORF">A3770_13p68530</name>
</gene>
<organism evidence="12 13">
    <name type="scientific">Chloropicon primus</name>
    <dbReference type="NCBI Taxonomy" id="1764295"/>
    <lineage>
        <taxon>Eukaryota</taxon>
        <taxon>Viridiplantae</taxon>
        <taxon>Chlorophyta</taxon>
        <taxon>Chloropicophyceae</taxon>
        <taxon>Chloropicales</taxon>
        <taxon>Chloropicaceae</taxon>
        <taxon>Chloropicon</taxon>
    </lineage>
</organism>
<keyword evidence="5" id="KW-0227">DNA damage</keyword>
<dbReference type="InterPro" id="IPR006166">
    <property type="entry name" value="ERCC4_domain"/>
</dbReference>
<dbReference type="PANTHER" id="PTHR10150">
    <property type="entry name" value="DNA REPAIR ENDONUCLEASE XPF"/>
    <property type="match status" value="1"/>
</dbReference>
<dbReference type="CDD" id="cd20078">
    <property type="entry name" value="XPF_nuclease_XPF_euk"/>
    <property type="match status" value="1"/>
</dbReference>
<dbReference type="SUPFAM" id="SSF52980">
    <property type="entry name" value="Restriction endonuclease-like"/>
    <property type="match status" value="1"/>
</dbReference>
<evidence type="ECO:0000313" key="12">
    <source>
        <dbReference type="EMBL" id="QDZ24335.1"/>
    </source>
</evidence>
<dbReference type="InterPro" id="IPR010994">
    <property type="entry name" value="RuvA_2-like"/>
</dbReference>
<dbReference type="GO" id="GO:0003684">
    <property type="term" value="F:damaged DNA binding"/>
    <property type="evidence" value="ECO:0007669"/>
    <property type="project" value="TreeGrafter"/>
</dbReference>
<feature type="compositionally biased region" description="Acidic residues" evidence="10">
    <location>
        <begin position="271"/>
        <end position="283"/>
    </location>
</feature>
<dbReference type="GO" id="GO:0000712">
    <property type="term" value="P:resolution of meiotic recombination intermediates"/>
    <property type="evidence" value="ECO:0007669"/>
    <property type="project" value="TreeGrafter"/>
</dbReference>